<dbReference type="InterPro" id="IPR013830">
    <property type="entry name" value="SGNH_hydro"/>
</dbReference>
<dbReference type="Gene3D" id="3.40.50.1110">
    <property type="entry name" value="SGNH hydrolase"/>
    <property type="match status" value="1"/>
</dbReference>
<gene>
    <name evidence="3" type="ORF">Pla133_21910</name>
</gene>
<evidence type="ECO:0000259" key="2">
    <source>
        <dbReference type="Pfam" id="PF14607"/>
    </source>
</evidence>
<dbReference type="KEGG" id="pbap:Pla133_21910"/>
<sequence length="392" mass="41211">MERLAGWLGLVGVVLLGTAAWGDEVAPVVAPPKSTADAPANSDAWDWIDVAELTIEGIGWPERSTPFGRLPANARDRLSASAWSAGNAPAGITARFETDANEILVRWSLTPAAAGIPESTARLAGGLDLYVRDGQLGWRWLSGATPSAAAEDQLAALVVGLPEGKSEYMLCLPALRGLRKLELGIPGNAEVTPAPALTGGREYPILLYGGAAFQGAGASRPGSALGPRLRRRMARDVVNIGLFGAGGVDMAAGAMLSEVNAAAIVIDIVGQCDVGTIDEYLGTFVQSLRAARPRMQILLVKGTRPAAAAVLPALDAEWEARRTALVKSYERMQAQGVTDIFLLENPDPTGADGEGSSDGLLPNDLGHARWAECLEGALKPLMVRWEEQRPGR</sequence>
<dbReference type="InterPro" id="IPR036514">
    <property type="entry name" value="SGNH_hydro_sf"/>
</dbReference>
<dbReference type="Pfam" id="PF14607">
    <property type="entry name" value="GxDLY"/>
    <property type="match status" value="1"/>
</dbReference>
<evidence type="ECO:0000313" key="4">
    <source>
        <dbReference type="Proteomes" id="UP000316921"/>
    </source>
</evidence>
<accession>A0A518BJJ9</accession>
<evidence type="ECO:0000313" key="3">
    <source>
        <dbReference type="EMBL" id="QDU67113.1"/>
    </source>
</evidence>
<dbReference type="AlphaFoldDB" id="A0A518BJJ9"/>
<dbReference type="RefSeq" id="WP_145064994.1">
    <property type="nucleotide sequence ID" value="NZ_CP036287.1"/>
</dbReference>
<evidence type="ECO:0000259" key="1">
    <source>
        <dbReference type="Pfam" id="PF14606"/>
    </source>
</evidence>
<feature type="domain" description="SGNH hydrolase-type esterase N-terminal" evidence="2">
    <location>
        <begin position="46"/>
        <end position="190"/>
    </location>
</feature>
<proteinExistence type="predicted"/>
<feature type="domain" description="SGNH hydrolase-type esterase" evidence="1">
    <location>
        <begin position="204"/>
        <end position="377"/>
    </location>
</feature>
<dbReference type="GO" id="GO:0016788">
    <property type="term" value="F:hydrolase activity, acting on ester bonds"/>
    <property type="evidence" value="ECO:0007669"/>
    <property type="project" value="UniProtKB-ARBA"/>
</dbReference>
<organism evidence="3 4">
    <name type="scientific">Engelhardtia mirabilis</name>
    <dbReference type="NCBI Taxonomy" id="2528011"/>
    <lineage>
        <taxon>Bacteria</taxon>
        <taxon>Pseudomonadati</taxon>
        <taxon>Planctomycetota</taxon>
        <taxon>Planctomycetia</taxon>
        <taxon>Planctomycetia incertae sedis</taxon>
        <taxon>Engelhardtia</taxon>
    </lineage>
</organism>
<dbReference type="SUPFAM" id="SSF52266">
    <property type="entry name" value="SGNH hydrolase"/>
    <property type="match status" value="1"/>
</dbReference>
<reference evidence="3 4" key="1">
    <citation type="submission" date="2019-02" db="EMBL/GenBank/DDBJ databases">
        <title>Deep-cultivation of Planctomycetes and their phenomic and genomic characterization uncovers novel biology.</title>
        <authorList>
            <person name="Wiegand S."/>
            <person name="Jogler M."/>
            <person name="Boedeker C."/>
            <person name="Pinto D."/>
            <person name="Vollmers J."/>
            <person name="Rivas-Marin E."/>
            <person name="Kohn T."/>
            <person name="Peeters S.H."/>
            <person name="Heuer A."/>
            <person name="Rast P."/>
            <person name="Oberbeckmann S."/>
            <person name="Bunk B."/>
            <person name="Jeske O."/>
            <person name="Meyerdierks A."/>
            <person name="Storesund J.E."/>
            <person name="Kallscheuer N."/>
            <person name="Luecker S."/>
            <person name="Lage O.M."/>
            <person name="Pohl T."/>
            <person name="Merkel B.J."/>
            <person name="Hornburger P."/>
            <person name="Mueller R.-W."/>
            <person name="Bruemmer F."/>
            <person name="Labrenz M."/>
            <person name="Spormann A.M."/>
            <person name="Op den Camp H."/>
            <person name="Overmann J."/>
            <person name="Amann R."/>
            <person name="Jetten M.S.M."/>
            <person name="Mascher T."/>
            <person name="Medema M.H."/>
            <person name="Devos D.P."/>
            <person name="Kaster A.-K."/>
            <person name="Ovreas L."/>
            <person name="Rohde M."/>
            <person name="Galperin M.Y."/>
            <person name="Jogler C."/>
        </authorList>
    </citation>
    <scope>NUCLEOTIDE SEQUENCE [LARGE SCALE GENOMIC DNA]</scope>
    <source>
        <strain evidence="3 4">Pla133</strain>
    </source>
</reference>
<dbReference type="Proteomes" id="UP000316921">
    <property type="component" value="Chromosome"/>
</dbReference>
<dbReference type="Gene3D" id="2.60.120.260">
    <property type="entry name" value="Galactose-binding domain-like"/>
    <property type="match status" value="1"/>
</dbReference>
<protein>
    <recommendedName>
        <fullName evidence="5">SGNH hydrolase-type esterase domain-containing protein</fullName>
    </recommendedName>
</protein>
<dbReference type="InterPro" id="IPR032740">
    <property type="entry name" value="GxDLY"/>
</dbReference>
<name>A0A518BJJ9_9BACT</name>
<keyword evidence="4" id="KW-1185">Reference proteome</keyword>
<dbReference type="Pfam" id="PF14606">
    <property type="entry name" value="Lipase_GDSL_3"/>
    <property type="match status" value="1"/>
</dbReference>
<dbReference type="EMBL" id="CP036287">
    <property type="protein sequence ID" value="QDU67113.1"/>
    <property type="molecule type" value="Genomic_DNA"/>
</dbReference>
<evidence type="ECO:0008006" key="5">
    <source>
        <dbReference type="Google" id="ProtNLM"/>
    </source>
</evidence>